<keyword evidence="4" id="KW-1185">Reference proteome</keyword>
<dbReference type="PANTHER" id="PTHR43792">
    <property type="entry name" value="GNAT FAMILY, PUTATIVE (AFU_ORTHOLOGUE AFUA_3G00765)-RELATED-RELATED"/>
    <property type="match status" value="1"/>
</dbReference>
<dbReference type="Pfam" id="PF13302">
    <property type="entry name" value="Acetyltransf_3"/>
    <property type="match status" value="1"/>
</dbReference>
<comment type="caution">
    <text evidence="3">The sequence shown here is derived from an EMBL/GenBank/DDBJ whole genome shotgun (WGS) entry which is preliminary data.</text>
</comment>
<evidence type="ECO:0000259" key="2">
    <source>
        <dbReference type="PROSITE" id="PS51186"/>
    </source>
</evidence>
<protein>
    <recommendedName>
        <fullName evidence="2">N-acetyltransferase domain-containing protein</fullName>
    </recommendedName>
</protein>
<dbReference type="PROSITE" id="PS51186">
    <property type="entry name" value="GNAT"/>
    <property type="match status" value="1"/>
</dbReference>
<dbReference type="InterPro" id="IPR000182">
    <property type="entry name" value="GNAT_dom"/>
</dbReference>
<dbReference type="AlphaFoldDB" id="A0A5J4LET8"/>
<dbReference type="CDD" id="cd04301">
    <property type="entry name" value="NAT_SF"/>
    <property type="match status" value="1"/>
</dbReference>
<dbReference type="InterPro" id="IPR051531">
    <property type="entry name" value="N-acetyltransferase"/>
</dbReference>
<dbReference type="GO" id="GO:0016747">
    <property type="term" value="F:acyltransferase activity, transferring groups other than amino-acyl groups"/>
    <property type="evidence" value="ECO:0007669"/>
    <property type="project" value="InterPro"/>
</dbReference>
<accession>A0A5J4LET8</accession>
<dbReference type="EMBL" id="BLAG01000007">
    <property type="protein sequence ID" value="GES29926.1"/>
    <property type="molecule type" value="Genomic_DNA"/>
</dbReference>
<sequence length="212" mass="22565">MTPTLRTERLVLSPYRPEDEEVFVALLGDEEVCRWMGQDRVPEEEVRGIFQAILHEIYGKNLFDVWAVWSDGVFVGHAEIKKTGNVDGYEMVAALVKESRGRGVGNELIRGLLRYAADTLQLDEVYGMVGAENAASLALGRKLGFTHVRDVVGDDGTVTKMLVLPTGNSRSPGAGPSPDRGRALGGVPSQGSSPSRGADSSPGAGPTAVSVG</sequence>
<name>A0A5J4LET8_9ACTN</name>
<reference evidence="3 4" key="1">
    <citation type="submission" date="2019-10" db="EMBL/GenBank/DDBJ databases">
        <title>Whole genome shotgun sequence of Streptomyces angustmyceticus NBRC 3934.</title>
        <authorList>
            <person name="Hosoyama A."/>
            <person name="Ichikawa N."/>
            <person name="Kimura A."/>
            <person name="Kitahashi Y."/>
            <person name="Komaki H."/>
            <person name="Uohara A."/>
        </authorList>
    </citation>
    <scope>NUCLEOTIDE SEQUENCE [LARGE SCALE GENOMIC DNA]</scope>
    <source>
        <strain evidence="3 4">NBRC 3934</strain>
    </source>
</reference>
<evidence type="ECO:0000313" key="4">
    <source>
        <dbReference type="Proteomes" id="UP000325598"/>
    </source>
</evidence>
<dbReference type="Gene3D" id="3.40.630.30">
    <property type="match status" value="1"/>
</dbReference>
<evidence type="ECO:0000313" key="3">
    <source>
        <dbReference type="EMBL" id="GES29926.1"/>
    </source>
</evidence>
<dbReference type="InterPro" id="IPR016181">
    <property type="entry name" value="Acyl_CoA_acyltransferase"/>
</dbReference>
<feature type="region of interest" description="Disordered" evidence="1">
    <location>
        <begin position="164"/>
        <end position="212"/>
    </location>
</feature>
<dbReference type="RefSeq" id="WP_086717392.1">
    <property type="nucleotide sequence ID" value="NZ_BLAG01000007.1"/>
</dbReference>
<dbReference type="GeneID" id="96755701"/>
<proteinExistence type="predicted"/>
<dbReference type="SUPFAM" id="SSF55729">
    <property type="entry name" value="Acyl-CoA N-acyltransferases (Nat)"/>
    <property type="match status" value="1"/>
</dbReference>
<gene>
    <name evidence="3" type="ORF">San01_24130</name>
</gene>
<dbReference type="Proteomes" id="UP000325598">
    <property type="component" value="Unassembled WGS sequence"/>
</dbReference>
<dbReference type="PANTHER" id="PTHR43792:SF1">
    <property type="entry name" value="N-ACETYLTRANSFERASE DOMAIN-CONTAINING PROTEIN"/>
    <property type="match status" value="1"/>
</dbReference>
<evidence type="ECO:0000256" key="1">
    <source>
        <dbReference type="SAM" id="MobiDB-lite"/>
    </source>
</evidence>
<feature type="domain" description="N-acetyltransferase" evidence="2">
    <location>
        <begin position="10"/>
        <end position="165"/>
    </location>
</feature>
<organism evidence="3 4">
    <name type="scientific">Streptomyces angustmyceticus</name>
    <dbReference type="NCBI Taxonomy" id="285578"/>
    <lineage>
        <taxon>Bacteria</taxon>
        <taxon>Bacillati</taxon>
        <taxon>Actinomycetota</taxon>
        <taxon>Actinomycetes</taxon>
        <taxon>Kitasatosporales</taxon>
        <taxon>Streptomycetaceae</taxon>
        <taxon>Streptomyces</taxon>
    </lineage>
</organism>
<dbReference type="OrthoDB" id="3533156at2"/>